<dbReference type="Pfam" id="PF17853">
    <property type="entry name" value="GGDEF_2"/>
    <property type="match status" value="1"/>
</dbReference>
<comment type="similarity">
    <text evidence="1">Belongs to the CdaR family.</text>
</comment>
<dbReference type="Gene3D" id="3.30.450.40">
    <property type="match status" value="1"/>
</dbReference>
<sequence length="625" mass="64582">MRTVLDLLRLLAGRADGDASDELDRVAAGLAVSDPEAGALALRIRSVMDAGRRRESELTALVEIARDLASESDTGSVLTAIVRRARALLGTDVVYLTLYDADRGDTYMRVTSGSVSRRFQTLRLPLGAGLGGLVAASRTPHWTGRYAGDPRYRHTEAIDTAVGEEGIVAICGTPLLVDDEFVGVLFAANRSARPFTPDDAALLGSLAALAAVSLVQTRRLADTADALEALRGAHAAIAEAADAHDRFAGVVLEGGDVGDIAEALGRLLGGWVAVLDLDRTPVARYGPVPAGLDVAAALRRAEDPSGRPVVVPCAGGTWVAPVVAGGQRLGTLLLGGIGAEPDGAGAELSPGQIRTVERAAMVAALVLLFAQRADETDRRDRADGLAELLAAAGSPRTATLTRLAGLGVSARRPHVLLVCRCHPARRRALAREAATLGGRSGLVGEQDGAVVVLLPGDDPTAAGARLARPASEQDPDAHVTVGAAGPFRPAGGAVAALAEARRSVEALLALDRAGESAAACDLGFAGLLLGDRPDVAGYVAGILGPVAEHDARRGSELMRTLEAYYAAGASPTRAATALHVHVNTVAQRPERIGTLLGPDWQHPDRSLEVQLALRLHRLGSSGRGS</sequence>
<dbReference type="RefSeq" id="WP_210027121.1">
    <property type="nucleotide sequence ID" value="NZ_JAGINU010000001.1"/>
</dbReference>
<dbReference type="Proteomes" id="UP001519295">
    <property type="component" value="Unassembled WGS sequence"/>
</dbReference>
<proteinExistence type="inferred from homology"/>
<dbReference type="SUPFAM" id="SSF55781">
    <property type="entry name" value="GAF domain-like"/>
    <property type="match status" value="1"/>
</dbReference>
<dbReference type="Pfam" id="PF01590">
    <property type="entry name" value="GAF"/>
    <property type="match status" value="1"/>
</dbReference>
<evidence type="ECO:0000313" key="4">
    <source>
        <dbReference type="Proteomes" id="UP001519295"/>
    </source>
</evidence>
<dbReference type="InterPro" id="IPR041522">
    <property type="entry name" value="CdaR_GGDEF"/>
</dbReference>
<evidence type="ECO:0000256" key="1">
    <source>
        <dbReference type="ARBA" id="ARBA00006754"/>
    </source>
</evidence>
<dbReference type="PANTHER" id="PTHR33744">
    <property type="entry name" value="CARBOHYDRATE DIACID REGULATOR"/>
    <property type="match status" value="1"/>
</dbReference>
<organism evidence="3 4">
    <name type="scientific">Pseudonocardia parietis</name>
    <dbReference type="NCBI Taxonomy" id="570936"/>
    <lineage>
        <taxon>Bacteria</taxon>
        <taxon>Bacillati</taxon>
        <taxon>Actinomycetota</taxon>
        <taxon>Actinomycetes</taxon>
        <taxon>Pseudonocardiales</taxon>
        <taxon>Pseudonocardiaceae</taxon>
        <taxon>Pseudonocardia</taxon>
    </lineage>
</organism>
<dbReference type="InterPro" id="IPR025736">
    <property type="entry name" value="PucR_C-HTH_dom"/>
</dbReference>
<accession>A0ABS4VSX9</accession>
<dbReference type="PANTHER" id="PTHR33744:SF1">
    <property type="entry name" value="DNA-BINDING TRANSCRIPTIONAL ACTIVATOR ADER"/>
    <property type="match status" value="1"/>
</dbReference>
<dbReference type="Pfam" id="PF13556">
    <property type="entry name" value="HTH_30"/>
    <property type="match status" value="1"/>
</dbReference>
<gene>
    <name evidence="3" type="ORF">JOF36_002723</name>
</gene>
<name>A0ABS4VSX9_9PSEU</name>
<dbReference type="InterPro" id="IPR029016">
    <property type="entry name" value="GAF-like_dom_sf"/>
</dbReference>
<feature type="domain" description="GAF" evidence="2">
    <location>
        <begin position="73"/>
        <end position="224"/>
    </location>
</feature>
<dbReference type="InterPro" id="IPR003018">
    <property type="entry name" value="GAF"/>
</dbReference>
<dbReference type="SMART" id="SM00065">
    <property type="entry name" value="GAF"/>
    <property type="match status" value="1"/>
</dbReference>
<evidence type="ECO:0000259" key="2">
    <source>
        <dbReference type="SMART" id="SM00065"/>
    </source>
</evidence>
<evidence type="ECO:0000313" key="3">
    <source>
        <dbReference type="EMBL" id="MBP2367027.1"/>
    </source>
</evidence>
<reference evidence="3 4" key="1">
    <citation type="submission" date="2021-03" db="EMBL/GenBank/DDBJ databases">
        <title>Sequencing the genomes of 1000 actinobacteria strains.</title>
        <authorList>
            <person name="Klenk H.-P."/>
        </authorList>
    </citation>
    <scope>NUCLEOTIDE SEQUENCE [LARGE SCALE GENOMIC DNA]</scope>
    <source>
        <strain evidence="3 4">DSM 45256</strain>
    </source>
</reference>
<dbReference type="InterPro" id="IPR051448">
    <property type="entry name" value="CdaR-like_regulators"/>
</dbReference>
<keyword evidence="4" id="KW-1185">Reference proteome</keyword>
<comment type="caution">
    <text evidence="3">The sequence shown here is derived from an EMBL/GenBank/DDBJ whole genome shotgun (WGS) entry which is preliminary data.</text>
</comment>
<dbReference type="InterPro" id="IPR042070">
    <property type="entry name" value="PucR_C-HTH_sf"/>
</dbReference>
<dbReference type="EMBL" id="JAGINU010000001">
    <property type="protein sequence ID" value="MBP2367027.1"/>
    <property type="molecule type" value="Genomic_DNA"/>
</dbReference>
<dbReference type="Gene3D" id="1.10.10.2840">
    <property type="entry name" value="PucR C-terminal helix-turn-helix domain"/>
    <property type="match status" value="1"/>
</dbReference>
<protein>
    <submittedName>
        <fullName evidence="3">GAF domain-containing protein</fullName>
    </submittedName>
</protein>